<accession>A0ABV0TUF6</accession>
<dbReference type="EMBL" id="JAHRIQ010043765">
    <property type="protein sequence ID" value="MEQ2235087.1"/>
    <property type="molecule type" value="Genomic_DNA"/>
</dbReference>
<proteinExistence type="predicted"/>
<sequence length="66" mass="6883">MGGRRLTKTQTGTQSCVDHQVGRVPKAVNPNKAAGPDEVLGKVFCACADPLTEVEVLTGFLNSVIG</sequence>
<keyword evidence="2" id="KW-1185">Reference proteome</keyword>
<comment type="caution">
    <text evidence="1">The sequence shown here is derived from an EMBL/GenBank/DDBJ whole genome shotgun (WGS) entry which is preliminary data.</text>
</comment>
<dbReference type="Proteomes" id="UP001482620">
    <property type="component" value="Unassembled WGS sequence"/>
</dbReference>
<protein>
    <submittedName>
        <fullName evidence="1">Uncharacterized protein</fullName>
    </submittedName>
</protein>
<evidence type="ECO:0000313" key="1">
    <source>
        <dbReference type="EMBL" id="MEQ2235087.1"/>
    </source>
</evidence>
<evidence type="ECO:0000313" key="2">
    <source>
        <dbReference type="Proteomes" id="UP001482620"/>
    </source>
</evidence>
<gene>
    <name evidence="1" type="ORF">ILYODFUR_038062</name>
</gene>
<reference evidence="1 2" key="1">
    <citation type="submission" date="2021-06" db="EMBL/GenBank/DDBJ databases">
        <authorList>
            <person name="Palmer J.M."/>
        </authorList>
    </citation>
    <scope>NUCLEOTIDE SEQUENCE [LARGE SCALE GENOMIC DNA]</scope>
    <source>
        <strain evidence="2">if_2019</strain>
        <tissue evidence="1">Muscle</tissue>
    </source>
</reference>
<organism evidence="1 2">
    <name type="scientific">Ilyodon furcidens</name>
    <name type="common">goldbreast splitfin</name>
    <dbReference type="NCBI Taxonomy" id="33524"/>
    <lineage>
        <taxon>Eukaryota</taxon>
        <taxon>Metazoa</taxon>
        <taxon>Chordata</taxon>
        <taxon>Craniata</taxon>
        <taxon>Vertebrata</taxon>
        <taxon>Euteleostomi</taxon>
        <taxon>Actinopterygii</taxon>
        <taxon>Neopterygii</taxon>
        <taxon>Teleostei</taxon>
        <taxon>Neoteleostei</taxon>
        <taxon>Acanthomorphata</taxon>
        <taxon>Ovalentaria</taxon>
        <taxon>Atherinomorphae</taxon>
        <taxon>Cyprinodontiformes</taxon>
        <taxon>Goodeidae</taxon>
        <taxon>Ilyodon</taxon>
    </lineage>
</organism>
<name>A0ABV0TUF6_9TELE</name>